<keyword evidence="2" id="KW-1185">Reference proteome</keyword>
<organism evidence="1 2">
    <name type="scientific">Pholiota conissans</name>
    <dbReference type="NCBI Taxonomy" id="109636"/>
    <lineage>
        <taxon>Eukaryota</taxon>
        <taxon>Fungi</taxon>
        <taxon>Dikarya</taxon>
        <taxon>Basidiomycota</taxon>
        <taxon>Agaricomycotina</taxon>
        <taxon>Agaricomycetes</taxon>
        <taxon>Agaricomycetidae</taxon>
        <taxon>Agaricales</taxon>
        <taxon>Agaricineae</taxon>
        <taxon>Strophariaceae</taxon>
        <taxon>Pholiota</taxon>
    </lineage>
</organism>
<evidence type="ECO:0000313" key="2">
    <source>
        <dbReference type="Proteomes" id="UP000807469"/>
    </source>
</evidence>
<protein>
    <submittedName>
        <fullName evidence="1">Uncharacterized protein</fullName>
    </submittedName>
</protein>
<dbReference type="Proteomes" id="UP000807469">
    <property type="component" value="Unassembled WGS sequence"/>
</dbReference>
<proteinExistence type="predicted"/>
<gene>
    <name evidence="1" type="ORF">BDN70DRAFT_888933</name>
</gene>
<reference evidence="1" key="1">
    <citation type="submission" date="2020-11" db="EMBL/GenBank/DDBJ databases">
        <authorList>
            <consortium name="DOE Joint Genome Institute"/>
            <person name="Ahrendt S."/>
            <person name="Riley R."/>
            <person name="Andreopoulos W."/>
            <person name="Labutti K."/>
            <person name="Pangilinan J."/>
            <person name="Ruiz-Duenas F.J."/>
            <person name="Barrasa J.M."/>
            <person name="Sanchez-Garcia M."/>
            <person name="Camarero S."/>
            <person name="Miyauchi S."/>
            <person name="Serrano A."/>
            <person name="Linde D."/>
            <person name="Babiker R."/>
            <person name="Drula E."/>
            <person name="Ayuso-Fernandez I."/>
            <person name="Pacheco R."/>
            <person name="Padilla G."/>
            <person name="Ferreira P."/>
            <person name="Barriuso J."/>
            <person name="Kellner H."/>
            <person name="Castanera R."/>
            <person name="Alfaro M."/>
            <person name="Ramirez L."/>
            <person name="Pisabarro A.G."/>
            <person name="Kuo A."/>
            <person name="Tritt A."/>
            <person name="Lipzen A."/>
            <person name="He G."/>
            <person name="Yan M."/>
            <person name="Ng V."/>
            <person name="Cullen D."/>
            <person name="Martin F."/>
            <person name="Rosso M.-N."/>
            <person name="Henrissat B."/>
            <person name="Hibbett D."/>
            <person name="Martinez A.T."/>
            <person name="Grigoriev I.V."/>
        </authorList>
    </citation>
    <scope>NUCLEOTIDE SEQUENCE</scope>
    <source>
        <strain evidence="1">CIRM-BRFM 674</strain>
    </source>
</reference>
<evidence type="ECO:0000313" key="1">
    <source>
        <dbReference type="EMBL" id="KAF9470604.1"/>
    </source>
</evidence>
<sequence>MSSDYLSSLPEEMLDEISKFIQRVYTSDLSFDRNDHEAKKSYRALAQTCKSLRPHFQRRLFSNIDLSAETRPRKLAELVQINPVLASYIRMIDLQVDNMCMGSLQYSPLLVIMHAASSSGTTPKIRLHIATPWSYANVPGNNLPSNTITHILNAPQTIMHAITDLRCGYTVMKPSFPVSLFKLFPNLCIVGAYDIVVSSDDCLAEDHTSGSQFFRPKLNVLMLDSCTTATIKMLCEEILDLSALKEFKVRFINRETTGMDHLNTKRLFAWRILDHAQSVQILHLDVGVGPFYDLSRLQHLRKCTFDLEVDASANPVPHLCQLLRTLPPLPEHNLEYLHLLFEFVDILFDENDIAGSHVLFSTDTWSNFDVALVNLITSGTRPFKLELVFLTPTIKRVTKPLLTSLFFDWERRYLPKSSRQRNLTVVIRHSFLYSRYYSP</sequence>
<dbReference type="EMBL" id="MU155911">
    <property type="protein sequence ID" value="KAF9470604.1"/>
    <property type="molecule type" value="Genomic_DNA"/>
</dbReference>
<accession>A0A9P6CS14</accession>
<name>A0A9P6CS14_9AGAR</name>
<comment type="caution">
    <text evidence="1">The sequence shown here is derived from an EMBL/GenBank/DDBJ whole genome shotgun (WGS) entry which is preliminary data.</text>
</comment>
<dbReference type="AlphaFoldDB" id="A0A9P6CS14"/>